<dbReference type="EMBL" id="JACEFO010001597">
    <property type="protein sequence ID" value="KAF8733773.1"/>
    <property type="molecule type" value="Genomic_DNA"/>
</dbReference>
<organism evidence="2 3">
    <name type="scientific">Digitaria exilis</name>
    <dbReference type="NCBI Taxonomy" id="1010633"/>
    <lineage>
        <taxon>Eukaryota</taxon>
        <taxon>Viridiplantae</taxon>
        <taxon>Streptophyta</taxon>
        <taxon>Embryophyta</taxon>
        <taxon>Tracheophyta</taxon>
        <taxon>Spermatophyta</taxon>
        <taxon>Magnoliopsida</taxon>
        <taxon>Liliopsida</taxon>
        <taxon>Poales</taxon>
        <taxon>Poaceae</taxon>
        <taxon>PACMAD clade</taxon>
        <taxon>Panicoideae</taxon>
        <taxon>Panicodae</taxon>
        <taxon>Paniceae</taxon>
        <taxon>Anthephorinae</taxon>
        <taxon>Digitaria</taxon>
    </lineage>
</organism>
<dbReference type="AlphaFoldDB" id="A0A835KMM2"/>
<evidence type="ECO:0000313" key="3">
    <source>
        <dbReference type="Proteomes" id="UP000636709"/>
    </source>
</evidence>
<evidence type="ECO:0000259" key="1">
    <source>
        <dbReference type="SMART" id="SM00256"/>
    </source>
</evidence>
<dbReference type="SMART" id="SM00256">
    <property type="entry name" value="FBOX"/>
    <property type="match status" value="1"/>
</dbReference>
<protein>
    <recommendedName>
        <fullName evidence="1">F-box domain-containing protein</fullName>
    </recommendedName>
</protein>
<dbReference type="Pfam" id="PF24523">
    <property type="entry name" value="DUF7595"/>
    <property type="match status" value="1"/>
</dbReference>
<accession>A0A835KMM2</accession>
<dbReference type="OrthoDB" id="678101at2759"/>
<feature type="domain" description="F-box" evidence="1">
    <location>
        <begin position="20"/>
        <end position="60"/>
    </location>
</feature>
<keyword evidence="3" id="KW-1185">Reference proteome</keyword>
<dbReference type="InterPro" id="IPR056016">
    <property type="entry name" value="DUF7595"/>
</dbReference>
<proteinExistence type="predicted"/>
<evidence type="ECO:0000313" key="2">
    <source>
        <dbReference type="EMBL" id="KAF8733773.1"/>
    </source>
</evidence>
<sequence>MGSPTPTSSKIAMAPPPPCLPTDCLLHVFLRLDPISIVRCGAVSRHWRRGVTDNASQIRRHATGHADHRCLLLGFHCREMYPGELAFSHRSSWLPSPGRHWSDALPVPSYTPETKKGATKPKLHAPLACSDGLLLICRGHPTEISVVNPLTGFDATMPRPTIALATYCSYLLHSCHGAKPNSFQVLAVDRHFLAIQNYCSETGAWGLVLHPKTDGHGLIRLPRLSEYRTAPLLCQGAIHWLCSYVSVSDYYSLGVRKLTHIVAVDIATGRTRMTRIPSQCSMYTEDVSNRKMLMLATSEDGRPSLLRREEASLKVSFWLYVGDHGGGSDDDPEKSWLLQRSVDVRELIEDAGLSRFRLGCRDWEVLEIRLEWFCPRSRSVILWIPYLGLLVLDPERKRVQRAADDSYGHIWPYEIDLTLCLCTMKSF</sequence>
<comment type="caution">
    <text evidence="2">The sequence shown here is derived from an EMBL/GenBank/DDBJ whole genome shotgun (WGS) entry which is preliminary data.</text>
</comment>
<dbReference type="PANTHER" id="PTHR35828:SF18">
    <property type="entry name" value="OS03G0703800 PROTEIN"/>
    <property type="match status" value="1"/>
</dbReference>
<dbReference type="SUPFAM" id="SSF81383">
    <property type="entry name" value="F-box domain"/>
    <property type="match status" value="1"/>
</dbReference>
<dbReference type="Pfam" id="PF12937">
    <property type="entry name" value="F-box-like"/>
    <property type="match status" value="1"/>
</dbReference>
<dbReference type="Gene3D" id="1.20.1280.50">
    <property type="match status" value="1"/>
</dbReference>
<gene>
    <name evidence="2" type="ORF">HU200_014620</name>
</gene>
<dbReference type="Proteomes" id="UP000636709">
    <property type="component" value="Unassembled WGS sequence"/>
</dbReference>
<name>A0A835KMM2_9POAL</name>
<dbReference type="InterPro" id="IPR036047">
    <property type="entry name" value="F-box-like_dom_sf"/>
</dbReference>
<dbReference type="InterPro" id="IPR001810">
    <property type="entry name" value="F-box_dom"/>
</dbReference>
<dbReference type="CDD" id="cd09917">
    <property type="entry name" value="F-box_SF"/>
    <property type="match status" value="1"/>
</dbReference>
<dbReference type="PANTHER" id="PTHR35828">
    <property type="entry name" value="OS08G0203800 PROTEIN-RELATED"/>
    <property type="match status" value="1"/>
</dbReference>
<reference evidence="2" key="1">
    <citation type="submission" date="2020-07" db="EMBL/GenBank/DDBJ databases">
        <title>Genome sequence and genetic diversity analysis of an under-domesticated orphan crop, white fonio (Digitaria exilis).</title>
        <authorList>
            <person name="Bennetzen J.L."/>
            <person name="Chen S."/>
            <person name="Ma X."/>
            <person name="Wang X."/>
            <person name="Yssel A.E.J."/>
            <person name="Chaluvadi S.R."/>
            <person name="Johnson M."/>
            <person name="Gangashetty P."/>
            <person name="Hamidou F."/>
            <person name="Sanogo M.D."/>
            <person name="Zwaenepoel A."/>
            <person name="Wallace J."/>
            <person name="Van De Peer Y."/>
            <person name="Van Deynze A."/>
        </authorList>
    </citation>
    <scope>NUCLEOTIDE SEQUENCE</scope>
    <source>
        <tissue evidence="2">Leaves</tissue>
    </source>
</reference>